<organism evidence="4 5">
    <name type="scientific">Thermus oshimai JL-2</name>
    <dbReference type="NCBI Taxonomy" id="751945"/>
    <lineage>
        <taxon>Bacteria</taxon>
        <taxon>Thermotogati</taxon>
        <taxon>Deinococcota</taxon>
        <taxon>Deinococci</taxon>
        <taxon>Thermales</taxon>
        <taxon>Thermaceae</taxon>
        <taxon>Thermus</taxon>
    </lineage>
</organism>
<dbReference type="InterPro" id="IPR036086">
    <property type="entry name" value="ParB/Sulfiredoxin_sf"/>
</dbReference>
<dbReference type="Gene3D" id="3.90.1530.30">
    <property type="match status" value="1"/>
</dbReference>
<dbReference type="Pfam" id="PF02195">
    <property type="entry name" value="ParB_N"/>
    <property type="match status" value="1"/>
</dbReference>
<evidence type="ECO:0000256" key="2">
    <source>
        <dbReference type="ARBA" id="ARBA00023125"/>
    </source>
</evidence>
<keyword evidence="2" id="KW-0238">DNA-binding</keyword>
<dbReference type="SMART" id="SM00470">
    <property type="entry name" value="ParB"/>
    <property type="match status" value="1"/>
</dbReference>
<dbReference type="NCBIfam" id="TIGR00180">
    <property type="entry name" value="parB_part"/>
    <property type="match status" value="1"/>
</dbReference>
<dbReference type="GO" id="GO:0003677">
    <property type="term" value="F:DNA binding"/>
    <property type="evidence" value="ECO:0007669"/>
    <property type="project" value="UniProtKB-KW"/>
</dbReference>
<proteinExistence type="inferred from homology"/>
<dbReference type="InterPro" id="IPR050336">
    <property type="entry name" value="Chromosome_partition/occlusion"/>
</dbReference>
<keyword evidence="4" id="KW-0614">Plasmid</keyword>
<accession>K7QWX3</accession>
<gene>
    <name evidence="4" type="ORF">Theos_2413</name>
</gene>
<reference evidence="4 5" key="1">
    <citation type="journal article" date="2013" name="Genome Announc.">
        <title>Whole Genome Sequencing of Thermus oshimai JL-2 and Thermus thermophilus JL-18, Incomplete Denitrifiers from the United States Great Basin.</title>
        <authorList>
            <person name="Murugapiran S.K."/>
            <person name="Huntemann M."/>
            <person name="Wei C.L."/>
            <person name="Han J."/>
            <person name="Detter J.C."/>
            <person name="Han C.S."/>
            <person name="Erkkila T.H."/>
            <person name="Teshima H."/>
            <person name="Chen A."/>
            <person name="Kyrpides N."/>
            <person name="Mavrommatis K."/>
            <person name="Markowitz V."/>
            <person name="Szeto E."/>
            <person name="Ivanova N."/>
            <person name="Pagani I."/>
            <person name="Lam J."/>
            <person name="McDonald A.I."/>
            <person name="Dodsworth J.A."/>
            <person name="Pati A."/>
            <person name="Goodwin L."/>
            <person name="Peters L."/>
            <person name="Pitluck S."/>
            <person name="Woyke T."/>
            <person name="Hedlund B.P."/>
        </authorList>
    </citation>
    <scope>NUCLEOTIDE SEQUENCE</scope>
    <source>
        <strain evidence="4 5">JL-2</strain>
        <plasmid evidence="4">pTHEOS01</plasmid>
    </source>
</reference>
<dbReference type="RefSeq" id="WP_015065386.1">
    <property type="nucleotide sequence ID" value="NC_019387.1"/>
</dbReference>
<feature type="domain" description="ParB-like N-terminal" evidence="3">
    <location>
        <begin position="26"/>
        <end position="114"/>
    </location>
</feature>
<dbReference type="Gene3D" id="1.10.10.2830">
    <property type="match status" value="1"/>
</dbReference>
<dbReference type="KEGG" id="tos:Theos_2413"/>
<sequence length="298" mass="33373">MSQLRELLGHLEAKAEALDRRLKARTALPLSALLPSPHQPRKRLEGLEDLAASIKEKGILQPLLVRPLGEGRYEIVAGERRFRAAEMAGLEEVPVVVLDLTPEEARAVALIENLKREDLNPYEETVALLDLLALRLGTDREGAAKALQNLLQAEKRKGEVSHNVMGQAEVVEEVFRTAARLDWRSFVQNRLPLLRLPEDLKAALEEGAILYTAALELKKVRDEGVRKALLEEARAGLSLRDLRARVRAVLEGKREERKGDLALRLKALLPRLRTLSPERRARAETLLAELEALVRGKK</sequence>
<dbReference type="GO" id="GO:0005694">
    <property type="term" value="C:chromosome"/>
    <property type="evidence" value="ECO:0007669"/>
    <property type="project" value="TreeGrafter"/>
</dbReference>
<keyword evidence="5" id="KW-1185">Reference proteome</keyword>
<geneLocation type="plasmid" evidence="4 5">
    <name>pTHEOS01</name>
</geneLocation>
<dbReference type="SUPFAM" id="SSF110849">
    <property type="entry name" value="ParB/Sulfiredoxin"/>
    <property type="match status" value="1"/>
</dbReference>
<protein>
    <submittedName>
        <fullName evidence="4">ParB-like partition protein</fullName>
    </submittedName>
</protein>
<comment type="similarity">
    <text evidence="1">Belongs to the ParB family.</text>
</comment>
<name>K7QWX3_THEOS</name>
<evidence type="ECO:0000259" key="3">
    <source>
        <dbReference type="SMART" id="SM00470"/>
    </source>
</evidence>
<dbReference type="PATRIC" id="fig|751945.3.peg.2353"/>
<dbReference type="OrthoDB" id="9802051at2"/>
<dbReference type="InterPro" id="IPR004437">
    <property type="entry name" value="ParB/RepB/Spo0J"/>
</dbReference>
<dbReference type="GO" id="GO:0007059">
    <property type="term" value="P:chromosome segregation"/>
    <property type="evidence" value="ECO:0007669"/>
    <property type="project" value="TreeGrafter"/>
</dbReference>
<dbReference type="EMBL" id="CP003250">
    <property type="protein sequence ID" value="AFV77391.1"/>
    <property type="molecule type" value="Genomic_DNA"/>
</dbReference>
<dbReference type="FunFam" id="3.90.1530.30:FF:000001">
    <property type="entry name" value="Chromosome partitioning protein ParB"/>
    <property type="match status" value="1"/>
</dbReference>
<evidence type="ECO:0000313" key="5">
    <source>
        <dbReference type="Proteomes" id="UP000000211"/>
    </source>
</evidence>
<evidence type="ECO:0000256" key="1">
    <source>
        <dbReference type="ARBA" id="ARBA00006295"/>
    </source>
</evidence>
<dbReference type="PANTHER" id="PTHR33375:SF7">
    <property type="entry name" value="CHROMOSOME 2-PARTITIONING PROTEIN PARB-RELATED"/>
    <property type="match status" value="1"/>
</dbReference>
<dbReference type="HOGENOM" id="CLU_023853_4_0_0"/>
<dbReference type="CDD" id="cd16393">
    <property type="entry name" value="SPO0J_N"/>
    <property type="match status" value="1"/>
</dbReference>
<dbReference type="SUPFAM" id="SSF109709">
    <property type="entry name" value="KorB DNA-binding domain-like"/>
    <property type="match status" value="1"/>
</dbReference>
<evidence type="ECO:0000313" key="4">
    <source>
        <dbReference type="EMBL" id="AFV77391.1"/>
    </source>
</evidence>
<dbReference type="PANTHER" id="PTHR33375">
    <property type="entry name" value="CHROMOSOME-PARTITIONING PROTEIN PARB-RELATED"/>
    <property type="match status" value="1"/>
</dbReference>
<dbReference type="AlphaFoldDB" id="K7QWX3"/>
<dbReference type="Proteomes" id="UP000000211">
    <property type="component" value="Plasmid pTHEOS01"/>
</dbReference>
<dbReference type="InterPro" id="IPR003115">
    <property type="entry name" value="ParB_N"/>
</dbReference>